<sequence length="95" mass="10433">MKTVQCVVLKIEAEALEKVPHPGELGERIFQNVSKDGWQQWLDRLTTIINENSLNTADVRSLELIEKHMLGFFFGEGDYGQAPAGFNAGGGGGKK</sequence>
<gene>
    <name evidence="2" type="ORF">MNBD_GAMMA09-2828</name>
</gene>
<dbReference type="SUPFAM" id="SSF111148">
    <property type="entry name" value="YggX-like"/>
    <property type="match status" value="1"/>
</dbReference>
<dbReference type="InterPro" id="IPR007457">
    <property type="entry name" value="Fe_traffick_prot_YggX"/>
</dbReference>
<proteinExistence type="predicted"/>
<dbReference type="PANTHER" id="PTHR36965">
    <property type="entry name" value="FE(2+)-TRAFFICKING PROTEIN-RELATED"/>
    <property type="match status" value="1"/>
</dbReference>
<evidence type="ECO:0000313" key="2">
    <source>
        <dbReference type="EMBL" id="VAW66764.1"/>
    </source>
</evidence>
<reference evidence="2" key="1">
    <citation type="submission" date="2018-06" db="EMBL/GenBank/DDBJ databases">
        <authorList>
            <person name="Zhirakovskaya E."/>
        </authorList>
    </citation>
    <scope>NUCLEOTIDE SEQUENCE</scope>
</reference>
<accession>A0A3B0YDE6</accession>
<dbReference type="GO" id="GO:0005829">
    <property type="term" value="C:cytosol"/>
    <property type="evidence" value="ECO:0007669"/>
    <property type="project" value="TreeGrafter"/>
</dbReference>
<dbReference type="AlphaFoldDB" id="A0A3B0YDE6"/>
<dbReference type="Gene3D" id="1.10.3880.10">
    <property type="entry name" value="Fe(II) trafficking protein YggX"/>
    <property type="match status" value="1"/>
</dbReference>
<dbReference type="NCBIfam" id="NF003817">
    <property type="entry name" value="PRK05408.1"/>
    <property type="match status" value="1"/>
</dbReference>
<name>A0A3B0YDE6_9ZZZZ</name>
<dbReference type="Pfam" id="PF04362">
    <property type="entry name" value="Iron_traffic"/>
    <property type="match status" value="1"/>
</dbReference>
<organism evidence="2">
    <name type="scientific">hydrothermal vent metagenome</name>
    <dbReference type="NCBI Taxonomy" id="652676"/>
    <lineage>
        <taxon>unclassified sequences</taxon>
        <taxon>metagenomes</taxon>
        <taxon>ecological metagenomes</taxon>
    </lineage>
</organism>
<dbReference type="GO" id="GO:0005506">
    <property type="term" value="F:iron ion binding"/>
    <property type="evidence" value="ECO:0007669"/>
    <property type="project" value="InterPro"/>
</dbReference>
<evidence type="ECO:0000256" key="1">
    <source>
        <dbReference type="ARBA" id="ARBA00023004"/>
    </source>
</evidence>
<dbReference type="PANTHER" id="PTHR36965:SF1">
    <property type="entry name" value="FE(2+)-TRAFFICKING PROTEIN-RELATED"/>
    <property type="match status" value="1"/>
</dbReference>
<dbReference type="InterPro" id="IPR036766">
    <property type="entry name" value="Fe_traffick_prot_YggX_sf"/>
</dbReference>
<keyword evidence="1" id="KW-0408">Iron</keyword>
<dbReference type="GO" id="GO:0034599">
    <property type="term" value="P:cellular response to oxidative stress"/>
    <property type="evidence" value="ECO:0007669"/>
    <property type="project" value="TreeGrafter"/>
</dbReference>
<dbReference type="EMBL" id="UOFI01000085">
    <property type="protein sequence ID" value="VAW66764.1"/>
    <property type="molecule type" value="Genomic_DNA"/>
</dbReference>
<protein>
    <submittedName>
        <fullName evidence="2">FIG001341: Probable Fe(2+)-trafficking protein YggX</fullName>
    </submittedName>
</protein>